<dbReference type="AlphaFoldDB" id="A0A5S4V3F3"/>
<proteinExistence type="predicted"/>
<dbReference type="Proteomes" id="UP000325243">
    <property type="component" value="Unassembled WGS sequence"/>
</dbReference>
<evidence type="ECO:0000313" key="3">
    <source>
        <dbReference type="EMBL" id="TYL52373.1"/>
    </source>
</evidence>
<feature type="signal peptide" evidence="2">
    <location>
        <begin position="1"/>
        <end position="23"/>
    </location>
</feature>
<dbReference type="RefSeq" id="WP_148731837.1">
    <property type="nucleotide sequence ID" value="NZ_VSSB01000001.1"/>
</dbReference>
<evidence type="ECO:0008006" key="5">
    <source>
        <dbReference type="Google" id="ProtNLM"/>
    </source>
</evidence>
<feature type="chain" id="PRO_5038968477" description="DUF3558 domain-containing protein" evidence="2">
    <location>
        <begin position="24"/>
        <end position="331"/>
    </location>
</feature>
<keyword evidence="2" id="KW-0732">Signal</keyword>
<name>A0A5S4V3F3_9MICO</name>
<keyword evidence="4" id="KW-1185">Reference proteome</keyword>
<gene>
    <name evidence="3" type="ORF">FYC51_00955</name>
</gene>
<comment type="caution">
    <text evidence="3">The sequence shown here is derived from an EMBL/GenBank/DDBJ whole genome shotgun (WGS) entry which is preliminary data.</text>
</comment>
<protein>
    <recommendedName>
        <fullName evidence="5">DUF3558 domain-containing protein</fullName>
    </recommendedName>
</protein>
<evidence type="ECO:0000256" key="1">
    <source>
        <dbReference type="SAM" id="MobiDB-lite"/>
    </source>
</evidence>
<dbReference type="PROSITE" id="PS51257">
    <property type="entry name" value="PROKAR_LIPOPROTEIN"/>
    <property type="match status" value="1"/>
</dbReference>
<sequence length="331" mass="32748">MTRTAGALLAGILLAALTGCVPAADAAAPTSEPPSPTPSVEPPPSIAAKPAVAFDGDCTAIIDDATLSDLVGGDVTAFTGQQNERVWAVAVLGGLECTWGSAASDPYVSLSVMPAAGLEAQVAEADPDSPYCYGNRCSFSTVVGGYWLSGIVGMADAADTALDAIDAIVALVADAAAAAAPVPAARPAGMWSAANDCAALAWGVDTTSILGEPFGAEPGGFGGEAAPGLYGSLRAVGDLPCVWSTPEYGRFFSSELMPGAGWAITELAARAGAEPVVVDGALQAIALPVDGGATAVYATDGVNLAWVTVPADIDRASSSALVAAFMAAASR</sequence>
<evidence type="ECO:0000313" key="4">
    <source>
        <dbReference type="Proteomes" id="UP000325243"/>
    </source>
</evidence>
<organism evidence="3 4">
    <name type="scientific">Agromyces mariniharenae</name>
    <dbReference type="NCBI Taxonomy" id="2604423"/>
    <lineage>
        <taxon>Bacteria</taxon>
        <taxon>Bacillati</taxon>
        <taxon>Actinomycetota</taxon>
        <taxon>Actinomycetes</taxon>
        <taxon>Micrococcales</taxon>
        <taxon>Microbacteriaceae</taxon>
        <taxon>Agromyces</taxon>
    </lineage>
</organism>
<feature type="region of interest" description="Disordered" evidence="1">
    <location>
        <begin position="25"/>
        <end position="45"/>
    </location>
</feature>
<dbReference type="EMBL" id="VSSB01000001">
    <property type="protein sequence ID" value="TYL52373.1"/>
    <property type="molecule type" value="Genomic_DNA"/>
</dbReference>
<accession>A0A5S4V3F3</accession>
<reference evidence="3 4" key="1">
    <citation type="submission" date="2019-08" db="EMBL/GenBank/DDBJ databases">
        <authorList>
            <person name="Hu J."/>
        </authorList>
    </citation>
    <scope>NUCLEOTIDE SEQUENCE [LARGE SCALE GENOMIC DNA]</scope>
    <source>
        <strain evidence="3 4">NEAU-184</strain>
    </source>
</reference>
<evidence type="ECO:0000256" key="2">
    <source>
        <dbReference type="SAM" id="SignalP"/>
    </source>
</evidence>
<feature type="compositionally biased region" description="Pro residues" evidence="1">
    <location>
        <begin position="31"/>
        <end position="45"/>
    </location>
</feature>